<proteinExistence type="predicted"/>
<reference evidence="1" key="1">
    <citation type="submission" date="2014-09" db="EMBL/GenBank/DDBJ databases">
        <authorList>
            <person name="Magalhaes I.L.F."/>
            <person name="Oliveira U."/>
            <person name="Santos F.R."/>
            <person name="Vidigal T.H.D.A."/>
            <person name="Brescovit A.D."/>
            <person name="Santos A.J."/>
        </authorList>
    </citation>
    <scope>NUCLEOTIDE SEQUENCE</scope>
    <source>
        <tissue evidence="1">Shoot tissue taken approximately 20 cm above the soil surface</tissue>
    </source>
</reference>
<protein>
    <submittedName>
        <fullName evidence="1">Uncharacterized protein</fullName>
    </submittedName>
</protein>
<name>A0A0A8ZZF8_ARUDO</name>
<accession>A0A0A8ZZF8</accession>
<sequence>MWCNSELVFTEEGSINHITSITSAVRRT</sequence>
<organism evidence="1">
    <name type="scientific">Arundo donax</name>
    <name type="common">Giant reed</name>
    <name type="synonym">Donax arundinaceus</name>
    <dbReference type="NCBI Taxonomy" id="35708"/>
    <lineage>
        <taxon>Eukaryota</taxon>
        <taxon>Viridiplantae</taxon>
        <taxon>Streptophyta</taxon>
        <taxon>Embryophyta</taxon>
        <taxon>Tracheophyta</taxon>
        <taxon>Spermatophyta</taxon>
        <taxon>Magnoliopsida</taxon>
        <taxon>Liliopsida</taxon>
        <taxon>Poales</taxon>
        <taxon>Poaceae</taxon>
        <taxon>PACMAD clade</taxon>
        <taxon>Arundinoideae</taxon>
        <taxon>Arundineae</taxon>
        <taxon>Arundo</taxon>
    </lineage>
</organism>
<evidence type="ECO:0000313" key="1">
    <source>
        <dbReference type="EMBL" id="JAD44231.1"/>
    </source>
</evidence>
<reference evidence="1" key="2">
    <citation type="journal article" date="2015" name="Data Brief">
        <title>Shoot transcriptome of the giant reed, Arundo donax.</title>
        <authorList>
            <person name="Barrero R.A."/>
            <person name="Guerrero F.D."/>
            <person name="Moolhuijzen P."/>
            <person name="Goolsby J.A."/>
            <person name="Tidwell J."/>
            <person name="Bellgard S.E."/>
            <person name="Bellgard M.I."/>
        </authorList>
    </citation>
    <scope>NUCLEOTIDE SEQUENCE</scope>
    <source>
        <tissue evidence="1">Shoot tissue taken approximately 20 cm above the soil surface</tissue>
    </source>
</reference>
<dbReference type="AlphaFoldDB" id="A0A0A8ZZF8"/>
<dbReference type="EMBL" id="GBRH01253664">
    <property type="protein sequence ID" value="JAD44231.1"/>
    <property type="molecule type" value="Transcribed_RNA"/>
</dbReference>